<comment type="caution">
    <text evidence="2">The sequence shown here is derived from an EMBL/GenBank/DDBJ whole genome shotgun (WGS) entry which is preliminary data.</text>
</comment>
<name>A0A4U5R163_POPAL</name>
<evidence type="ECO:0000313" key="2">
    <source>
        <dbReference type="EMBL" id="TKS15175.1"/>
    </source>
</evidence>
<dbReference type="EMBL" id="RCHU01000097">
    <property type="protein sequence ID" value="TKS15175.1"/>
    <property type="molecule type" value="Genomic_DNA"/>
</dbReference>
<feature type="region of interest" description="Disordered" evidence="1">
    <location>
        <begin position="1"/>
        <end position="20"/>
    </location>
</feature>
<gene>
    <name evidence="2" type="ORF">D5086_0000036040</name>
</gene>
<evidence type="ECO:0000256" key="1">
    <source>
        <dbReference type="SAM" id="MobiDB-lite"/>
    </source>
</evidence>
<reference evidence="2" key="1">
    <citation type="submission" date="2018-10" db="EMBL/GenBank/DDBJ databases">
        <title>Population genomic analysis revealed the cold adaptation of white poplar.</title>
        <authorList>
            <person name="Liu Y.-J."/>
        </authorList>
    </citation>
    <scope>NUCLEOTIDE SEQUENCE [LARGE SCALE GENOMIC DNA]</scope>
    <source>
        <strain evidence="2">PAL-ZL1</strain>
    </source>
</reference>
<organism evidence="2">
    <name type="scientific">Populus alba</name>
    <name type="common">White poplar</name>
    <dbReference type="NCBI Taxonomy" id="43335"/>
    <lineage>
        <taxon>Eukaryota</taxon>
        <taxon>Viridiplantae</taxon>
        <taxon>Streptophyta</taxon>
        <taxon>Embryophyta</taxon>
        <taxon>Tracheophyta</taxon>
        <taxon>Spermatophyta</taxon>
        <taxon>Magnoliopsida</taxon>
        <taxon>eudicotyledons</taxon>
        <taxon>Gunneridae</taxon>
        <taxon>Pentapetalae</taxon>
        <taxon>rosids</taxon>
        <taxon>fabids</taxon>
        <taxon>Malpighiales</taxon>
        <taxon>Salicaceae</taxon>
        <taxon>Saliceae</taxon>
        <taxon>Populus</taxon>
    </lineage>
</organism>
<proteinExistence type="predicted"/>
<protein>
    <submittedName>
        <fullName evidence="2">Uncharacterized protein</fullName>
    </submittedName>
</protein>
<feature type="region of interest" description="Disordered" evidence="1">
    <location>
        <begin position="121"/>
        <end position="169"/>
    </location>
</feature>
<feature type="compositionally biased region" description="Acidic residues" evidence="1">
    <location>
        <begin position="141"/>
        <end position="152"/>
    </location>
</feature>
<dbReference type="AlphaFoldDB" id="A0A4U5R163"/>
<sequence>METRVSRSGPAAHRSKTQYDDVASDVAGDVVVDCTDWMTWRVKPDPFCRSRAKKEHGARTARWCAWAVWASARAGMQDVEALWAEVEETRQQVAQIREMLAAGINLNANNRPPVNRTRAEGIARGQPVDRRCNPAPHIQPDSEDDSDEEDDMGYGLPPPARQGEPQDFAETIQNLRLIPETRVATAAKQAC</sequence>
<accession>A0A4U5R163</accession>
<feature type="compositionally biased region" description="Basic and acidic residues" evidence="1">
    <location>
        <begin position="121"/>
        <end position="132"/>
    </location>
</feature>